<gene>
    <name evidence="4" type="ORF">GCM10009751_08780</name>
</gene>
<reference evidence="4 5" key="1">
    <citation type="journal article" date="2019" name="Int. J. Syst. Evol. Microbiol.">
        <title>The Global Catalogue of Microorganisms (GCM) 10K type strain sequencing project: providing services to taxonomists for standard genome sequencing and annotation.</title>
        <authorList>
            <consortium name="The Broad Institute Genomics Platform"/>
            <consortium name="The Broad Institute Genome Sequencing Center for Infectious Disease"/>
            <person name="Wu L."/>
            <person name="Ma J."/>
        </authorList>
    </citation>
    <scope>NUCLEOTIDE SEQUENCE [LARGE SCALE GENOMIC DNA]</scope>
    <source>
        <strain evidence="4 5">JCM 14326</strain>
    </source>
</reference>
<dbReference type="Pfam" id="PF01337">
    <property type="entry name" value="Barstar"/>
    <property type="match status" value="1"/>
</dbReference>
<feature type="domain" description="Barstar (barnase inhibitor)" evidence="3">
    <location>
        <begin position="236"/>
        <end position="298"/>
    </location>
</feature>
<proteinExistence type="inferred from homology"/>
<dbReference type="InterPro" id="IPR035905">
    <property type="entry name" value="Barstar-like_sf"/>
</dbReference>
<accession>A0ABN2NA86</accession>
<dbReference type="EMBL" id="BAAANL010000001">
    <property type="protein sequence ID" value="GAA1854242.1"/>
    <property type="molecule type" value="Genomic_DNA"/>
</dbReference>
<organism evidence="4 5">
    <name type="scientific">Myceligenerans crystallogenes</name>
    <dbReference type="NCBI Taxonomy" id="316335"/>
    <lineage>
        <taxon>Bacteria</taxon>
        <taxon>Bacillati</taxon>
        <taxon>Actinomycetota</taxon>
        <taxon>Actinomycetes</taxon>
        <taxon>Micrococcales</taxon>
        <taxon>Promicromonosporaceae</taxon>
        <taxon>Myceligenerans</taxon>
    </lineage>
</organism>
<dbReference type="Gene3D" id="3.30.370.10">
    <property type="entry name" value="Barstar-like"/>
    <property type="match status" value="1"/>
</dbReference>
<evidence type="ECO:0000313" key="5">
    <source>
        <dbReference type="Proteomes" id="UP001501094"/>
    </source>
</evidence>
<protein>
    <recommendedName>
        <fullName evidence="3">Barstar (barnase inhibitor) domain-containing protein</fullName>
    </recommendedName>
</protein>
<name>A0ABN2NA86_9MICO</name>
<dbReference type="InterPro" id="IPR000468">
    <property type="entry name" value="Barstar"/>
</dbReference>
<dbReference type="SUPFAM" id="SSF52038">
    <property type="entry name" value="Barstar-related"/>
    <property type="match status" value="1"/>
</dbReference>
<evidence type="ECO:0000259" key="3">
    <source>
        <dbReference type="Pfam" id="PF01337"/>
    </source>
</evidence>
<comment type="similarity">
    <text evidence="1">Belongs to the barstar family.</text>
</comment>
<evidence type="ECO:0000256" key="2">
    <source>
        <dbReference type="SAM" id="MobiDB-lite"/>
    </source>
</evidence>
<dbReference type="Proteomes" id="UP001501094">
    <property type="component" value="Unassembled WGS sequence"/>
</dbReference>
<keyword evidence="5" id="KW-1185">Reference proteome</keyword>
<feature type="region of interest" description="Disordered" evidence="2">
    <location>
        <begin position="133"/>
        <end position="161"/>
    </location>
</feature>
<evidence type="ECO:0000313" key="4">
    <source>
        <dbReference type="EMBL" id="GAA1854242.1"/>
    </source>
</evidence>
<comment type="caution">
    <text evidence="4">The sequence shown here is derived from an EMBL/GenBank/DDBJ whole genome shotgun (WGS) entry which is preliminary data.</text>
</comment>
<evidence type="ECO:0000256" key="1">
    <source>
        <dbReference type="ARBA" id="ARBA00006845"/>
    </source>
</evidence>
<sequence length="377" mass="41967">MTKMTDDPNWQQSRSEALETIRRQCRSELEGRDAYNELIFLANYEEDLEWLSRLLVEVADNCHDPQLSELAVTCIGHSARVSRDVEVDRAYKMWLAAVRQAGHLTQQEVAAQLGSGRGTRGHRRAACENLPGRGRSRRVITPSGTTPAAAIQRPSSSAFTSGSHRACRSGFLRCARATVPTTHRITIEPSYMLVSSMADHSIRINNFAPPWVYLIESSSWKLKEAVSEFKKQGGRVVDFQGVGFSSEHALFESMATSLSFPGYFGKNWDALADCLGDLHPHVTGNFGILLRVSEAHEMLKIGLLDPFIEVACQAGWKANLALDADGIPTDQRRVCQHVVLELSECYWSDLTRSLEAKDLAVSKSADWIGVQLSPNYW</sequence>